<dbReference type="InterPro" id="IPR009572">
    <property type="entry name" value="DUF1187"/>
</dbReference>
<reference evidence="1" key="1">
    <citation type="submission" date="2018-07" db="EMBL/GenBank/DDBJ databases">
        <authorList>
            <consortium name="GenomeTrakr network: Whole genome sequencing for foodborne pathogen traceback"/>
        </authorList>
    </citation>
    <scope>NUCLEOTIDE SEQUENCE [LARGE SCALE GENOMIC DNA]</scope>
    <source>
        <strain evidence="1">FDA00008842</strain>
    </source>
</reference>
<evidence type="ECO:0000313" key="1">
    <source>
        <dbReference type="EMBL" id="EBP4585384.1"/>
    </source>
</evidence>
<dbReference type="Proteomes" id="UP000839610">
    <property type="component" value="Unassembled WGS sequence"/>
</dbReference>
<sequence length="36" mass="4303">MKNVFKVKKAGTSFREKVKLVDFRCEKMKEQERRAG</sequence>
<dbReference type="AlphaFoldDB" id="A0A5U3IVT7"/>
<organism evidence="1">
    <name type="scientific">Salmonella enterica</name>
    <name type="common">Salmonella choleraesuis</name>
    <dbReference type="NCBI Taxonomy" id="28901"/>
    <lineage>
        <taxon>Bacteria</taxon>
        <taxon>Pseudomonadati</taxon>
        <taxon>Pseudomonadota</taxon>
        <taxon>Gammaproteobacteria</taxon>
        <taxon>Enterobacterales</taxon>
        <taxon>Enterobacteriaceae</taxon>
        <taxon>Salmonella</taxon>
    </lineage>
</organism>
<protein>
    <submittedName>
        <fullName evidence="1">DUF1187 family protein</fullName>
    </submittedName>
</protein>
<proteinExistence type="predicted"/>
<name>A0A5U3IVT7_SALER</name>
<comment type="caution">
    <text evidence="1">The sequence shown here is derived from an EMBL/GenBank/DDBJ whole genome shotgun (WGS) entry which is preliminary data.</text>
</comment>
<accession>A0A5U3IVT7</accession>
<dbReference type="Pfam" id="PF06688">
    <property type="entry name" value="DUF1187"/>
    <property type="match status" value="1"/>
</dbReference>
<dbReference type="EMBL" id="AAGLUV010000014">
    <property type="protein sequence ID" value="EBP4585384.1"/>
    <property type="molecule type" value="Genomic_DNA"/>
</dbReference>
<gene>
    <name evidence="1" type="ORF">VH79_19665</name>
</gene>